<name>A0A0D2YFX3_FUSOF</name>
<dbReference type="Proteomes" id="UP000002489">
    <property type="component" value="Unassembled WGS sequence"/>
</dbReference>
<dbReference type="AlphaFoldDB" id="A0A0D2YFX3"/>
<organism evidence="2 3">
    <name type="scientific">Fusarium oxysporum (strain Fo5176)</name>
    <name type="common">Fusarium vascular wilt</name>
    <dbReference type="NCBI Taxonomy" id="660025"/>
    <lineage>
        <taxon>Eukaryota</taxon>
        <taxon>Fungi</taxon>
        <taxon>Dikarya</taxon>
        <taxon>Ascomycota</taxon>
        <taxon>Pezizomycotina</taxon>
        <taxon>Sordariomycetes</taxon>
        <taxon>Hypocreomycetidae</taxon>
        <taxon>Hypocreales</taxon>
        <taxon>Nectriaceae</taxon>
        <taxon>Fusarium</taxon>
        <taxon>Fusarium oxysporum species complex</taxon>
    </lineage>
</organism>
<evidence type="ECO:0000259" key="1">
    <source>
        <dbReference type="Pfam" id="PF26640"/>
    </source>
</evidence>
<evidence type="ECO:0000313" key="2">
    <source>
        <dbReference type="EnsemblFungi" id="FOXG_15211P0"/>
    </source>
</evidence>
<proteinExistence type="predicted"/>
<dbReference type="PANTHER" id="PTHR10622:SF12">
    <property type="entry name" value="HET DOMAIN-CONTAINING PROTEIN"/>
    <property type="match status" value="1"/>
</dbReference>
<feature type="domain" description="DUF8212" evidence="1">
    <location>
        <begin position="9"/>
        <end position="31"/>
    </location>
</feature>
<dbReference type="InterPro" id="IPR058525">
    <property type="entry name" value="DUF8212"/>
</dbReference>
<accession>A0A0D2YFX3</accession>
<evidence type="ECO:0000313" key="3">
    <source>
        <dbReference type="Proteomes" id="UP000002489"/>
    </source>
</evidence>
<dbReference type="PANTHER" id="PTHR10622">
    <property type="entry name" value="HET DOMAIN-CONTAINING PROTEIN"/>
    <property type="match status" value="1"/>
</dbReference>
<reference evidence="2" key="2">
    <citation type="submission" date="2025-08" db="UniProtKB">
        <authorList>
            <consortium name="EnsemblFungi"/>
        </authorList>
    </citation>
    <scope>IDENTIFICATION</scope>
    <source>
        <strain evidence="2">4287 / CBS 123668 / FGSC 9935 / NRRL 34936</strain>
    </source>
</reference>
<reference evidence="3" key="1">
    <citation type="journal article" date="2012" name="Mol. Plant Microbe Interact.">
        <title>A highly conserved effector in Fusarium oxysporum is required for full virulence on Arabidopsis.</title>
        <authorList>
            <person name="Thatcher L.F."/>
            <person name="Gardiner D.M."/>
            <person name="Kazan K."/>
            <person name="Manners J."/>
        </authorList>
    </citation>
    <scope>NUCLEOTIDE SEQUENCE [LARGE SCALE GENOMIC DNA]</scope>
    <source>
        <strain evidence="3">Fo5176</strain>
    </source>
</reference>
<dbReference type="EnsemblFungi" id="FOXG_15211T0">
    <property type="protein sequence ID" value="FOXG_15211P0"/>
    <property type="gene ID" value="FOXG_15211"/>
</dbReference>
<dbReference type="Pfam" id="PF26640">
    <property type="entry name" value="DUF8212"/>
    <property type="match status" value="1"/>
</dbReference>
<sequence>MLYGEGKTAFRRLQEEIIRSTYDLSLLAWTPPVSSDVLEEEYCGFLAESVNYFASCSEMYSVTDSLMDEGEISVSNKGLRLMARVCVLDYSDQGYRYVLKLDCMAPGFEGDFLTIPMRKVGPNTFSDRTITIICG</sequence>
<protein>
    <recommendedName>
        <fullName evidence="1">DUF8212 domain-containing protein</fullName>
    </recommendedName>
</protein>